<evidence type="ECO:0000313" key="6">
    <source>
        <dbReference type="Proteomes" id="UP000708208"/>
    </source>
</evidence>
<sequence>SAGTIDSPKILMLSGIGPRDHLRQIGIPVKVDLPVGKNLQDHPATILGPILIDPPKSFIPDRDLTLSNY</sequence>
<comment type="caution">
    <text evidence="5">The sequence shown here is derived from an EMBL/GenBank/DDBJ whole genome shotgun (WGS) entry which is preliminary data.</text>
</comment>
<evidence type="ECO:0000256" key="2">
    <source>
        <dbReference type="ARBA" id="ARBA00022630"/>
    </source>
</evidence>
<organism evidence="5 6">
    <name type="scientific">Allacma fusca</name>
    <dbReference type="NCBI Taxonomy" id="39272"/>
    <lineage>
        <taxon>Eukaryota</taxon>
        <taxon>Metazoa</taxon>
        <taxon>Ecdysozoa</taxon>
        <taxon>Arthropoda</taxon>
        <taxon>Hexapoda</taxon>
        <taxon>Collembola</taxon>
        <taxon>Symphypleona</taxon>
        <taxon>Sminthuridae</taxon>
        <taxon>Allacma</taxon>
    </lineage>
</organism>
<dbReference type="Pfam" id="PF00732">
    <property type="entry name" value="GMC_oxred_N"/>
    <property type="match status" value="1"/>
</dbReference>
<evidence type="ECO:0000256" key="3">
    <source>
        <dbReference type="ARBA" id="ARBA00022827"/>
    </source>
</evidence>
<dbReference type="InterPro" id="IPR000172">
    <property type="entry name" value="GMC_OxRdtase_N"/>
</dbReference>
<dbReference type="GO" id="GO:0016614">
    <property type="term" value="F:oxidoreductase activity, acting on CH-OH group of donors"/>
    <property type="evidence" value="ECO:0007669"/>
    <property type="project" value="InterPro"/>
</dbReference>
<dbReference type="InterPro" id="IPR012132">
    <property type="entry name" value="GMC_OxRdtase"/>
</dbReference>
<feature type="domain" description="Glucose-methanol-choline oxidoreductase N-terminal" evidence="4">
    <location>
        <begin position="3"/>
        <end position="17"/>
    </location>
</feature>
<evidence type="ECO:0000256" key="1">
    <source>
        <dbReference type="ARBA" id="ARBA00001974"/>
    </source>
</evidence>
<comment type="cofactor">
    <cofactor evidence="1">
        <name>FAD</name>
        <dbReference type="ChEBI" id="CHEBI:57692"/>
    </cofactor>
</comment>
<dbReference type="EMBL" id="CAJVCH010021125">
    <property type="protein sequence ID" value="CAG7690114.1"/>
    <property type="molecule type" value="Genomic_DNA"/>
</dbReference>
<dbReference type="PROSITE" id="PS00624">
    <property type="entry name" value="GMC_OXRED_2"/>
    <property type="match status" value="1"/>
</dbReference>
<evidence type="ECO:0000259" key="4">
    <source>
        <dbReference type="PROSITE" id="PS00624"/>
    </source>
</evidence>
<feature type="non-terminal residue" evidence="5">
    <location>
        <position position="1"/>
    </location>
</feature>
<dbReference type="Proteomes" id="UP000708208">
    <property type="component" value="Unassembled WGS sequence"/>
</dbReference>
<dbReference type="AlphaFoldDB" id="A0A8J2JH01"/>
<dbReference type="GO" id="GO:0050660">
    <property type="term" value="F:flavin adenine dinucleotide binding"/>
    <property type="evidence" value="ECO:0007669"/>
    <property type="project" value="InterPro"/>
</dbReference>
<dbReference type="OrthoDB" id="269227at2759"/>
<dbReference type="PANTHER" id="PTHR11552:SF147">
    <property type="entry name" value="CHOLINE DEHYDROGENASE, MITOCHONDRIAL"/>
    <property type="match status" value="1"/>
</dbReference>
<gene>
    <name evidence="5" type="ORF">AFUS01_LOCUS3506</name>
</gene>
<keyword evidence="2" id="KW-0285">Flavoprotein</keyword>
<reference evidence="5" key="1">
    <citation type="submission" date="2021-06" db="EMBL/GenBank/DDBJ databases">
        <authorList>
            <person name="Hodson N. C."/>
            <person name="Mongue J. A."/>
            <person name="Jaron S. K."/>
        </authorList>
    </citation>
    <scope>NUCLEOTIDE SEQUENCE</scope>
</reference>
<evidence type="ECO:0000313" key="5">
    <source>
        <dbReference type="EMBL" id="CAG7690114.1"/>
    </source>
</evidence>
<name>A0A8J2JH01_9HEXA</name>
<feature type="non-terminal residue" evidence="5">
    <location>
        <position position="69"/>
    </location>
</feature>
<accession>A0A8J2JH01</accession>
<dbReference type="PANTHER" id="PTHR11552">
    <property type="entry name" value="GLUCOSE-METHANOL-CHOLINE GMC OXIDOREDUCTASE"/>
    <property type="match status" value="1"/>
</dbReference>
<keyword evidence="6" id="KW-1185">Reference proteome</keyword>
<proteinExistence type="predicted"/>
<keyword evidence="3" id="KW-0274">FAD</keyword>
<protein>
    <recommendedName>
        <fullName evidence="4">Glucose-methanol-choline oxidoreductase N-terminal domain-containing protein</fullName>
    </recommendedName>
</protein>